<proteinExistence type="predicted"/>
<dbReference type="SMART" id="SM00903">
    <property type="entry name" value="Flavin_Reduct"/>
    <property type="match status" value="1"/>
</dbReference>
<name>A0ABP8U2I2_9ACTN</name>
<dbReference type="Pfam" id="PF01613">
    <property type="entry name" value="Flavin_Reduct"/>
    <property type="match status" value="1"/>
</dbReference>
<dbReference type="EMBL" id="BAABHK010000001">
    <property type="protein sequence ID" value="GAA4620107.1"/>
    <property type="molecule type" value="Genomic_DNA"/>
</dbReference>
<feature type="domain" description="Flavin reductase like" evidence="2">
    <location>
        <begin position="25"/>
        <end position="172"/>
    </location>
</feature>
<gene>
    <name evidence="3" type="ORF">GCM10023196_002770</name>
</gene>
<evidence type="ECO:0000313" key="3">
    <source>
        <dbReference type="EMBL" id="GAA4620107.1"/>
    </source>
</evidence>
<dbReference type="SUPFAM" id="SSF50475">
    <property type="entry name" value="FMN-binding split barrel"/>
    <property type="match status" value="1"/>
</dbReference>
<evidence type="ECO:0000259" key="2">
    <source>
        <dbReference type="SMART" id="SM00903"/>
    </source>
</evidence>
<organism evidence="3 4">
    <name type="scientific">Actinoallomurus vinaceus</name>
    <dbReference type="NCBI Taxonomy" id="1080074"/>
    <lineage>
        <taxon>Bacteria</taxon>
        <taxon>Bacillati</taxon>
        <taxon>Actinomycetota</taxon>
        <taxon>Actinomycetes</taxon>
        <taxon>Streptosporangiales</taxon>
        <taxon>Thermomonosporaceae</taxon>
        <taxon>Actinoallomurus</taxon>
    </lineage>
</organism>
<dbReference type="RefSeq" id="WP_345428478.1">
    <property type="nucleotide sequence ID" value="NZ_BAABHK010000001.1"/>
</dbReference>
<accession>A0ABP8U2I2</accession>
<dbReference type="InterPro" id="IPR050268">
    <property type="entry name" value="NADH-dep_flavin_reductase"/>
</dbReference>
<sequence>MATANGMPAGNPAGTYEPHELRRVFGRFATGITIVTAGRDEPRGMTANSFTSVSLDPPMVLICVLRDAAMHETILRHRAFAVSVLSDRQERVARYFADRDRPRGRAEFAAVESVTGPRTGCPVLPDALAWFECSLAAVYDGGDHSIFLGEIATLGHGSGEDALLFYAGAYRRLDVPADWRDQILL</sequence>
<evidence type="ECO:0000256" key="1">
    <source>
        <dbReference type="ARBA" id="ARBA00023002"/>
    </source>
</evidence>
<keyword evidence="1" id="KW-0560">Oxidoreductase</keyword>
<dbReference type="InterPro" id="IPR012349">
    <property type="entry name" value="Split_barrel_FMN-bd"/>
</dbReference>
<dbReference type="InterPro" id="IPR002563">
    <property type="entry name" value="Flavin_Rdtase-like_dom"/>
</dbReference>
<dbReference type="Gene3D" id="2.30.110.10">
    <property type="entry name" value="Electron Transport, Fmn-binding Protein, Chain A"/>
    <property type="match status" value="1"/>
</dbReference>
<dbReference type="PANTHER" id="PTHR30466:SF1">
    <property type="entry name" value="FMN REDUCTASE (NADH) RUTF"/>
    <property type="match status" value="1"/>
</dbReference>
<reference evidence="4" key="1">
    <citation type="journal article" date="2019" name="Int. J. Syst. Evol. Microbiol.">
        <title>The Global Catalogue of Microorganisms (GCM) 10K type strain sequencing project: providing services to taxonomists for standard genome sequencing and annotation.</title>
        <authorList>
            <consortium name="The Broad Institute Genomics Platform"/>
            <consortium name="The Broad Institute Genome Sequencing Center for Infectious Disease"/>
            <person name="Wu L."/>
            <person name="Ma J."/>
        </authorList>
    </citation>
    <scope>NUCLEOTIDE SEQUENCE [LARGE SCALE GENOMIC DNA]</scope>
    <source>
        <strain evidence="4">JCM 17939</strain>
    </source>
</reference>
<dbReference type="Proteomes" id="UP001501442">
    <property type="component" value="Unassembled WGS sequence"/>
</dbReference>
<protein>
    <submittedName>
        <fullName evidence="3">Flavin reductase family protein</fullName>
    </submittedName>
</protein>
<comment type="caution">
    <text evidence="3">The sequence shown here is derived from an EMBL/GenBank/DDBJ whole genome shotgun (WGS) entry which is preliminary data.</text>
</comment>
<keyword evidence="4" id="KW-1185">Reference proteome</keyword>
<evidence type="ECO:0000313" key="4">
    <source>
        <dbReference type="Proteomes" id="UP001501442"/>
    </source>
</evidence>
<dbReference type="PANTHER" id="PTHR30466">
    <property type="entry name" value="FLAVIN REDUCTASE"/>
    <property type="match status" value="1"/>
</dbReference>